<dbReference type="OrthoDB" id="3028129at2759"/>
<evidence type="ECO:0000313" key="2">
    <source>
        <dbReference type="EMBL" id="TRM60911.1"/>
    </source>
</evidence>
<accession>A0A550C7Y8</accession>
<keyword evidence="3" id="KW-1185">Reference proteome</keyword>
<feature type="region of interest" description="Disordered" evidence="1">
    <location>
        <begin position="474"/>
        <end position="508"/>
    </location>
</feature>
<name>A0A550C7Y8_9AGAR</name>
<sequence length="508" mass="58101">MAKVIKTDYPSVNTGFKVYVVFKGVEGIYSDFAAIHSRGWYYQAYVNAYEGLQAWFNHCRARHRHRVPPSTPEDPFTIAAWKEWRSRIDTRRSAQQFDLEQLSVEIDALQVNPARSRVAVEDVLLAAREGGGSYRISSVADIDDWQEIPLPPGPPSPQHPRSGRAPSSHAGTNSTSTKAKPFPQGRTGDTAMAGPSHSRARSSSPQKRGRRRVPSKNADDSDSYNSVSDGKQLWWYLVRGGGLMKSFVDGEVAEKEVRRLDRLGITSEMTMFKTRADMEAFSTASDSSAPRKVGNPGHFHGRRRELLLEFKEEYLVLKDNPHKSESFWKGVYSTYFEEFPYHLAERPDIPYVLAPDALKAADQAVRDEALKNGKKQLKTFFYNLRTKSASVTTNLWKELLTKGLKNTIPKPRREVDFRVYMRERREEINTEAKQRWSTLNEQERTATPEIVMRSKVGKEWFDKESDDVKQRVRETVERNHEERMLEYERQVSGNAGDVAADSEVDMQR</sequence>
<gene>
    <name evidence="2" type="ORF">BD626DRAFT_538451</name>
</gene>
<proteinExistence type="predicted"/>
<feature type="compositionally biased region" description="Basic and acidic residues" evidence="1">
    <location>
        <begin position="474"/>
        <end position="489"/>
    </location>
</feature>
<dbReference type="EMBL" id="VDMD01000019">
    <property type="protein sequence ID" value="TRM60911.1"/>
    <property type="molecule type" value="Genomic_DNA"/>
</dbReference>
<organism evidence="2 3">
    <name type="scientific">Schizophyllum amplum</name>
    <dbReference type="NCBI Taxonomy" id="97359"/>
    <lineage>
        <taxon>Eukaryota</taxon>
        <taxon>Fungi</taxon>
        <taxon>Dikarya</taxon>
        <taxon>Basidiomycota</taxon>
        <taxon>Agaricomycotina</taxon>
        <taxon>Agaricomycetes</taxon>
        <taxon>Agaricomycetidae</taxon>
        <taxon>Agaricales</taxon>
        <taxon>Schizophyllaceae</taxon>
        <taxon>Schizophyllum</taxon>
    </lineage>
</organism>
<dbReference type="AlphaFoldDB" id="A0A550C7Y8"/>
<evidence type="ECO:0000256" key="1">
    <source>
        <dbReference type="SAM" id="MobiDB-lite"/>
    </source>
</evidence>
<feature type="compositionally biased region" description="Polar residues" evidence="1">
    <location>
        <begin position="169"/>
        <end position="178"/>
    </location>
</feature>
<feature type="region of interest" description="Disordered" evidence="1">
    <location>
        <begin position="145"/>
        <end position="227"/>
    </location>
</feature>
<feature type="compositionally biased region" description="Pro residues" evidence="1">
    <location>
        <begin position="149"/>
        <end position="158"/>
    </location>
</feature>
<protein>
    <submittedName>
        <fullName evidence="2">Uncharacterized protein</fullName>
    </submittedName>
</protein>
<dbReference type="Proteomes" id="UP000320762">
    <property type="component" value="Unassembled WGS sequence"/>
</dbReference>
<evidence type="ECO:0000313" key="3">
    <source>
        <dbReference type="Proteomes" id="UP000320762"/>
    </source>
</evidence>
<reference evidence="2 3" key="1">
    <citation type="journal article" date="2019" name="New Phytol.">
        <title>Comparative genomics reveals unique wood-decay strategies and fruiting body development in the Schizophyllaceae.</title>
        <authorList>
            <person name="Almasi E."/>
            <person name="Sahu N."/>
            <person name="Krizsan K."/>
            <person name="Balint B."/>
            <person name="Kovacs G.M."/>
            <person name="Kiss B."/>
            <person name="Cseklye J."/>
            <person name="Drula E."/>
            <person name="Henrissat B."/>
            <person name="Nagy I."/>
            <person name="Chovatia M."/>
            <person name="Adam C."/>
            <person name="LaButti K."/>
            <person name="Lipzen A."/>
            <person name="Riley R."/>
            <person name="Grigoriev I.V."/>
            <person name="Nagy L.G."/>
        </authorList>
    </citation>
    <scope>NUCLEOTIDE SEQUENCE [LARGE SCALE GENOMIC DNA]</scope>
    <source>
        <strain evidence="2 3">NL-1724</strain>
    </source>
</reference>
<comment type="caution">
    <text evidence="2">The sequence shown here is derived from an EMBL/GenBank/DDBJ whole genome shotgun (WGS) entry which is preliminary data.</text>
</comment>